<keyword evidence="1" id="KW-0812">Transmembrane</keyword>
<feature type="transmembrane region" description="Helical" evidence="1">
    <location>
        <begin position="155"/>
        <end position="182"/>
    </location>
</feature>
<protein>
    <submittedName>
        <fullName evidence="3">Uncharacterized protein</fullName>
    </submittedName>
</protein>
<keyword evidence="2" id="KW-1185">Reference proteome</keyword>
<dbReference type="GO" id="GO:0008381">
    <property type="term" value="F:mechanosensitive monoatomic ion channel activity"/>
    <property type="evidence" value="ECO:0007669"/>
    <property type="project" value="InterPro"/>
</dbReference>
<dbReference type="AlphaFoldDB" id="A0A914RWS2"/>
<evidence type="ECO:0000313" key="3">
    <source>
        <dbReference type="WBParaSite" id="PEQ_0001077801-mRNA-1"/>
    </source>
</evidence>
<dbReference type="PANTHER" id="PTHR47049:SF2">
    <property type="entry name" value="PIEZO-TYPE MECHANOSENSITIVE ION CHANNEL HOMOLOG"/>
    <property type="match status" value="1"/>
</dbReference>
<evidence type="ECO:0000313" key="2">
    <source>
        <dbReference type="Proteomes" id="UP000887564"/>
    </source>
</evidence>
<dbReference type="PANTHER" id="PTHR47049">
    <property type="entry name" value="PIEZO-TYPE MECHANOSENSITIVE ION CHANNEL HOMOLOG"/>
    <property type="match status" value="1"/>
</dbReference>
<sequence length="217" mass="24585">MRYLDGCPSQGTVDTCVRRVSVAFDSGNRFEWITPFICLFACTVANCAASVLLALLWLFSFLSSAIQLPVLVFPTDCQRAFLIDRNTAQWIGFWPEQTWPVIALLLMISLRCVFGADRTQWLSEIKRSNADEDISSLIKFLAKYSMHKFGVEVSLIYGVILVCAHHDVYGLLLLTSIALLRVISRRRQALLWPAYSRFFLVLLIIEYVSALGCPHQV</sequence>
<evidence type="ECO:0000256" key="1">
    <source>
        <dbReference type="SAM" id="Phobius"/>
    </source>
</evidence>
<organism evidence="2 3">
    <name type="scientific">Parascaris equorum</name>
    <name type="common">Equine roundworm</name>
    <dbReference type="NCBI Taxonomy" id="6256"/>
    <lineage>
        <taxon>Eukaryota</taxon>
        <taxon>Metazoa</taxon>
        <taxon>Ecdysozoa</taxon>
        <taxon>Nematoda</taxon>
        <taxon>Chromadorea</taxon>
        <taxon>Rhabditida</taxon>
        <taxon>Spirurina</taxon>
        <taxon>Ascaridomorpha</taxon>
        <taxon>Ascaridoidea</taxon>
        <taxon>Ascarididae</taxon>
        <taxon>Parascaris</taxon>
    </lineage>
</organism>
<dbReference type="GO" id="GO:0016020">
    <property type="term" value="C:membrane"/>
    <property type="evidence" value="ECO:0007669"/>
    <property type="project" value="InterPro"/>
</dbReference>
<feature type="transmembrane region" description="Helical" evidence="1">
    <location>
        <begin position="194"/>
        <end position="212"/>
    </location>
</feature>
<dbReference type="InterPro" id="IPR027272">
    <property type="entry name" value="Piezo"/>
</dbReference>
<accession>A0A914RWS2</accession>
<keyword evidence="1" id="KW-0472">Membrane</keyword>
<name>A0A914RWS2_PAREQ</name>
<reference evidence="3" key="1">
    <citation type="submission" date="2022-11" db="UniProtKB">
        <authorList>
            <consortium name="WormBaseParasite"/>
        </authorList>
    </citation>
    <scope>IDENTIFICATION</scope>
</reference>
<feature type="transmembrane region" description="Helical" evidence="1">
    <location>
        <begin position="32"/>
        <end position="59"/>
    </location>
</feature>
<dbReference type="WBParaSite" id="PEQ_0001077801-mRNA-1">
    <property type="protein sequence ID" value="PEQ_0001077801-mRNA-1"/>
    <property type="gene ID" value="PEQ_0001077801"/>
</dbReference>
<dbReference type="Proteomes" id="UP000887564">
    <property type="component" value="Unplaced"/>
</dbReference>
<keyword evidence="1" id="KW-1133">Transmembrane helix</keyword>
<proteinExistence type="predicted"/>